<dbReference type="KEGG" id="mlut:JET14_08740"/>
<proteinExistence type="predicted"/>
<evidence type="ECO:0000313" key="2">
    <source>
        <dbReference type="Proteomes" id="UP000596083"/>
    </source>
</evidence>
<reference evidence="1 2" key="1">
    <citation type="submission" date="2020-12" db="EMBL/GenBank/DDBJ databases">
        <authorList>
            <person name="Zheng R.K."/>
            <person name="Sun C.M."/>
        </authorList>
    </citation>
    <scope>NUCLEOTIDE SEQUENCE [LARGE SCALE GENOMIC DNA]</scope>
    <source>
        <strain evidence="1 2">ZRK001</strain>
    </source>
</reference>
<organism evidence="1 2">
    <name type="scientific">Martelella lutilitoris</name>
    <dbReference type="NCBI Taxonomy" id="2583532"/>
    <lineage>
        <taxon>Bacteria</taxon>
        <taxon>Pseudomonadati</taxon>
        <taxon>Pseudomonadota</taxon>
        <taxon>Alphaproteobacteria</taxon>
        <taxon>Hyphomicrobiales</taxon>
        <taxon>Aurantimonadaceae</taxon>
        <taxon>Martelella</taxon>
    </lineage>
</organism>
<dbReference type="Proteomes" id="UP000596083">
    <property type="component" value="Chromosome"/>
</dbReference>
<dbReference type="AlphaFoldDB" id="A0A7T7HN56"/>
<dbReference type="RefSeq" id="WP_200337672.1">
    <property type="nucleotide sequence ID" value="NZ_CP066786.1"/>
</dbReference>
<evidence type="ECO:0000313" key="1">
    <source>
        <dbReference type="EMBL" id="QQM32206.1"/>
    </source>
</evidence>
<dbReference type="EMBL" id="CP066786">
    <property type="protein sequence ID" value="QQM32206.1"/>
    <property type="molecule type" value="Genomic_DNA"/>
</dbReference>
<gene>
    <name evidence="1" type="ORF">JET14_08740</name>
</gene>
<accession>A0A7T7HN56</accession>
<name>A0A7T7HN56_9HYPH</name>
<protein>
    <submittedName>
        <fullName evidence="1">Uncharacterized protein</fullName>
    </submittedName>
</protein>
<sequence>MIDFTRPGSATYVDEGGVIRIAAANVPRFDFTNGRRQLLLEGPATNVLNAYAAPATLTNVAKSGQSADDAILSVVDDTEALTAAGLAELTAGKCYKLDNTAGADAANLRFLTTFDSTSPKVFSVWMRGTDGIAMRTGYGGYPVKPTTPDAYRRVSTNTAEIVVGNTNPADLLEVRVPAGCVAYVACPQVEAGLFPSSYIPTHGSAVTRPADNARLTDAVAALMQRDEASLMVQFEGLTGFVGRIVGGASYYPLLGFSGADLNVDMTTVLASGLVKPSPRAGATFTFDRNDGEVGGSYNGNAAVTASRDLLSDTAKIYLGRDENATTADRFAAGWYDQLVIWPFRMTDAALEGKAMAHA</sequence>